<dbReference type="EMBL" id="QXFU01004411">
    <property type="protein sequence ID" value="KAE8968915.1"/>
    <property type="molecule type" value="Genomic_DNA"/>
</dbReference>
<dbReference type="AlphaFoldDB" id="A0A6A3HJH0"/>
<feature type="compositionally biased region" description="Basic and acidic residues" evidence="1">
    <location>
        <begin position="30"/>
        <end position="51"/>
    </location>
</feature>
<name>A0A6A3HJH0_9STRA</name>
<evidence type="ECO:0000256" key="1">
    <source>
        <dbReference type="SAM" id="MobiDB-lite"/>
    </source>
</evidence>
<evidence type="ECO:0000313" key="3">
    <source>
        <dbReference type="Proteomes" id="UP000435112"/>
    </source>
</evidence>
<organism evidence="2 3">
    <name type="scientific">Phytophthora rubi</name>
    <dbReference type="NCBI Taxonomy" id="129364"/>
    <lineage>
        <taxon>Eukaryota</taxon>
        <taxon>Sar</taxon>
        <taxon>Stramenopiles</taxon>
        <taxon>Oomycota</taxon>
        <taxon>Peronosporomycetes</taxon>
        <taxon>Peronosporales</taxon>
        <taxon>Peronosporaceae</taxon>
        <taxon>Phytophthora</taxon>
    </lineage>
</organism>
<proteinExistence type="predicted"/>
<reference evidence="2 3" key="1">
    <citation type="submission" date="2018-09" db="EMBL/GenBank/DDBJ databases">
        <title>Genomic investigation of the strawberry pathogen Phytophthora fragariae indicates pathogenicity is determined by transcriptional variation in three key races.</title>
        <authorList>
            <person name="Adams T.M."/>
            <person name="Armitage A.D."/>
            <person name="Sobczyk M.K."/>
            <person name="Bates H.J."/>
            <person name="Dunwell J.M."/>
            <person name="Nellist C.F."/>
            <person name="Harrison R.J."/>
        </authorList>
    </citation>
    <scope>NUCLEOTIDE SEQUENCE [LARGE SCALE GENOMIC DNA]</scope>
    <source>
        <strain evidence="2 3">SCRP324</strain>
    </source>
</reference>
<accession>A0A6A3HJH0</accession>
<dbReference type="Proteomes" id="UP000435112">
    <property type="component" value="Unassembled WGS sequence"/>
</dbReference>
<comment type="caution">
    <text evidence="2">The sequence shown here is derived from an EMBL/GenBank/DDBJ whole genome shotgun (WGS) entry which is preliminary data.</text>
</comment>
<sequence length="179" mass="19473">MDVRDAIHQDVFSKVYDFREFVDATSGAADVRRRGEGGAREQDVGRAREAGGRALGGRRTVKEGPVSRTSGEPDKQEGVDLEDGKCVEAVLASDVTLIVLMRDVEQEDGEGGTCGQDVTKQMTKKKGLLNATVEENGLVKSRMKAHTRHRPTCRQFEAGHGEGQLTYVVDVNPTVCDIV</sequence>
<evidence type="ECO:0000313" key="2">
    <source>
        <dbReference type="EMBL" id="KAE8968915.1"/>
    </source>
</evidence>
<gene>
    <name evidence="2" type="ORF">PR002_g27595</name>
</gene>
<dbReference type="OrthoDB" id="141080at2759"/>
<feature type="region of interest" description="Disordered" evidence="1">
    <location>
        <begin position="30"/>
        <end position="79"/>
    </location>
</feature>
<protein>
    <submittedName>
        <fullName evidence="2">Uncharacterized protein</fullName>
    </submittedName>
</protein>